<proteinExistence type="predicted"/>
<name>A0A1X7HAQ8_9BACL</name>
<keyword evidence="1" id="KW-1133">Transmembrane helix</keyword>
<dbReference type="Proteomes" id="UP000192940">
    <property type="component" value="Chromosome I"/>
</dbReference>
<gene>
    <name evidence="2" type="ORF">SAMN05661091_2264</name>
</gene>
<organism evidence="2 3">
    <name type="scientific">Paenibacillus uliginis N3/975</name>
    <dbReference type="NCBI Taxonomy" id="1313296"/>
    <lineage>
        <taxon>Bacteria</taxon>
        <taxon>Bacillati</taxon>
        <taxon>Bacillota</taxon>
        <taxon>Bacilli</taxon>
        <taxon>Bacillales</taxon>
        <taxon>Paenibacillaceae</taxon>
        <taxon>Paenibacillus</taxon>
    </lineage>
</organism>
<dbReference type="AlphaFoldDB" id="A0A1X7HAQ8"/>
<sequence>MNYQIKYATRMKEVIFVSLVFSIIMFQIGVWSQQSFPVLFYAQMAVNVIMVIALIVELYARMVRRGVEIQSDSNVIRIHGEIIKAEDIEVIRVSGCRSAAFSFKLKGKKSPWVRSTFKFMDANCEGIREILKWAESHNIEVLKIGPQSQMVTV</sequence>
<evidence type="ECO:0000256" key="1">
    <source>
        <dbReference type="SAM" id="Phobius"/>
    </source>
</evidence>
<keyword evidence="1" id="KW-0812">Transmembrane</keyword>
<keyword evidence="3" id="KW-1185">Reference proteome</keyword>
<accession>A0A1X7HAQ8</accession>
<dbReference type="EMBL" id="LT840184">
    <property type="protein sequence ID" value="SMF82910.1"/>
    <property type="molecule type" value="Genomic_DNA"/>
</dbReference>
<protein>
    <submittedName>
        <fullName evidence="2">Uncharacterized protein</fullName>
    </submittedName>
</protein>
<reference evidence="2 3" key="1">
    <citation type="submission" date="2017-04" db="EMBL/GenBank/DDBJ databases">
        <authorList>
            <person name="Afonso C.L."/>
            <person name="Miller P.J."/>
            <person name="Scott M.A."/>
            <person name="Spackman E."/>
            <person name="Goraichik I."/>
            <person name="Dimitrov K.M."/>
            <person name="Suarez D.L."/>
            <person name="Swayne D.E."/>
        </authorList>
    </citation>
    <scope>NUCLEOTIDE SEQUENCE [LARGE SCALE GENOMIC DNA]</scope>
    <source>
        <strain evidence="2 3">N3/975</strain>
    </source>
</reference>
<dbReference type="RefSeq" id="WP_208919268.1">
    <property type="nucleotide sequence ID" value="NZ_LT840184.1"/>
</dbReference>
<feature type="transmembrane region" description="Helical" evidence="1">
    <location>
        <begin position="38"/>
        <end position="60"/>
    </location>
</feature>
<feature type="transmembrane region" description="Helical" evidence="1">
    <location>
        <begin position="14"/>
        <end position="32"/>
    </location>
</feature>
<keyword evidence="1" id="KW-0472">Membrane</keyword>
<evidence type="ECO:0000313" key="2">
    <source>
        <dbReference type="EMBL" id="SMF82910.1"/>
    </source>
</evidence>
<evidence type="ECO:0000313" key="3">
    <source>
        <dbReference type="Proteomes" id="UP000192940"/>
    </source>
</evidence>